<dbReference type="GO" id="GO:0005634">
    <property type="term" value="C:nucleus"/>
    <property type="evidence" value="ECO:0007669"/>
    <property type="project" value="TreeGrafter"/>
</dbReference>
<comment type="pathway">
    <text evidence="2">Protein modification; protein ubiquitination.</text>
</comment>
<keyword evidence="5" id="KW-1185">Reference proteome</keyword>
<dbReference type="PANTHER" id="PTHR46336:SF33">
    <property type="entry name" value="BTB_POZ DOMAIN-CONTAINING PROTEIN POB1-LIKE"/>
    <property type="match status" value="1"/>
</dbReference>
<evidence type="ECO:0000313" key="4">
    <source>
        <dbReference type="EMBL" id="KAJ4841895.1"/>
    </source>
</evidence>
<dbReference type="AlphaFoldDB" id="A0A9Q0G3X3"/>
<reference evidence="4" key="1">
    <citation type="submission" date="2022-02" db="EMBL/GenBank/DDBJ databases">
        <authorList>
            <person name="Henning P.M."/>
            <person name="McCubbin A.G."/>
            <person name="Shore J.S."/>
        </authorList>
    </citation>
    <scope>NUCLEOTIDE SEQUENCE</scope>
    <source>
        <strain evidence="4">F60SS</strain>
        <tissue evidence="4">Leaves</tissue>
    </source>
</reference>
<comment type="caution">
    <text evidence="4">The sequence shown here is derived from an EMBL/GenBank/DDBJ whole genome shotgun (WGS) entry which is preliminary data.</text>
</comment>
<reference evidence="4" key="2">
    <citation type="journal article" date="2023" name="Plants (Basel)">
        <title>Annotation of the Turnera subulata (Passifloraceae) Draft Genome Reveals the S-Locus Evolved after the Divergence of Turneroideae from Passifloroideae in a Stepwise Manner.</title>
        <authorList>
            <person name="Henning P.M."/>
            <person name="Roalson E.H."/>
            <person name="Mir W."/>
            <person name="McCubbin A.G."/>
            <person name="Shore J.S."/>
        </authorList>
    </citation>
    <scope>NUCLEOTIDE SEQUENCE</scope>
    <source>
        <strain evidence="4">F60SS</strain>
    </source>
</reference>
<dbReference type="InterPro" id="IPR011705">
    <property type="entry name" value="BACK"/>
</dbReference>
<evidence type="ECO:0000259" key="3">
    <source>
        <dbReference type="PROSITE" id="PS50097"/>
    </source>
</evidence>
<dbReference type="Gene3D" id="1.25.40.420">
    <property type="match status" value="2"/>
</dbReference>
<dbReference type="CDD" id="cd18186">
    <property type="entry name" value="BTB_POZ_ZBTB_KLHL-like"/>
    <property type="match status" value="2"/>
</dbReference>
<dbReference type="GO" id="GO:0010114">
    <property type="term" value="P:response to red light"/>
    <property type="evidence" value="ECO:0007669"/>
    <property type="project" value="TreeGrafter"/>
</dbReference>
<dbReference type="Pfam" id="PF00651">
    <property type="entry name" value="BTB"/>
    <property type="match status" value="2"/>
</dbReference>
<comment type="function">
    <text evidence="1">May act as a substrate-specific adapter of an E3 ubiquitin-protein ligase complex (CUL3-RBX1-BTB) which mediates the ubiquitination and subsequent proteasomal degradation of target proteins.</text>
</comment>
<dbReference type="InterPro" id="IPR045890">
    <property type="entry name" value="POB1-like"/>
</dbReference>
<evidence type="ECO:0000256" key="2">
    <source>
        <dbReference type="ARBA" id="ARBA00004906"/>
    </source>
</evidence>
<dbReference type="SMART" id="SM00225">
    <property type="entry name" value="BTB"/>
    <property type="match status" value="2"/>
</dbReference>
<dbReference type="Pfam" id="PF07707">
    <property type="entry name" value="BACK"/>
    <property type="match status" value="2"/>
</dbReference>
<dbReference type="Gene3D" id="3.30.710.10">
    <property type="entry name" value="Potassium Channel Kv1.1, Chain A"/>
    <property type="match status" value="2"/>
</dbReference>
<dbReference type="SMART" id="SM00875">
    <property type="entry name" value="BACK"/>
    <property type="match status" value="2"/>
</dbReference>
<accession>A0A9Q0G3X3</accession>
<dbReference type="Proteomes" id="UP001141552">
    <property type="component" value="Unassembled WGS sequence"/>
</dbReference>
<dbReference type="InterPro" id="IPR000210">
    <property type="entry name" value="BTB/POZ_dom"/>
</dbReference>
<organism evidence="4 5">
    <name type="scientific">Turnera subulata</name>
    <dbReference type="NCBI Taxonomy" id="218843"/>
    <lineage>
        <taxon>Eukaryota</taxon>
        <taxon>Viridiplantae</taxon>
        <taxon>Streptophyta</taxon>
        <taxon>Embryophyta</taxon>
        <taxon>Tracheophyta</taxon>
        <taxon>Spermatophyta</taxon>
        <taxon>Magnoliopsida</taxon>
        <taxon>eudicotyledons</taxon>
        <taxon>Gunneridae</taxon>
        <taxon>Pentapetalae</taxon>
        <taxon>rosids</taxon>
        <taxon>fabids</taxon>
        <taxon>Malpighiales</taxon>
        <taxon>Passifloraceae</taxon>
        <taxon>Turnera</taxon>
    </lineage>
</organism>
<gene>
    <name evidence="4" type="ORF">Tsubulata_014256</name>
</gene>
<evidence type="ECO:0000256" key="1">
    <source>
        <dbReference type="ARBA" id="ARBA00002668"/>
    </source>
</evidence>
<evidence type="ECO:0000313" key="5">
    <source>
        <dbReference type="Proteomes" id="UP001141552"/>
    </source>
</evidence>
<proteinExistence type="predicted"/>
<feature type="domain" description="BTB" evidence="3">
    <location>
        <begin position="569"/>
        <end position="612"/>
    </location>
</feature>
<sequence>MSEKEQEAEPNFEFAFNNPNFSDRDFIIKIKPGLQEDNGYPIIPVPQEDSYGSEAPPPYARILHKLREGVAMLKEQRAIFITPLLNNQRLSGKMVPGDDSSTNKIITIHIASAILAGKSPIFHDLLSKQSSRQVILELNVHEEAPFVNLLHFIYGRRNLSNTTNAGDWVDLLIVAHRFRVKSCVTYCCKFLLGLMGWKSVFLYFCLASVTNMDNSEEEVKHLIQESAKFLIKNCTFKRTILLLLPLKGLQAYLSADELEVDSEDSVFDFVQLWAYLHYPIPEERREFFRIHVDSLVRFPFMSTKRLEQIHMRDDVLDPDHKKETVLKALLYKVGGAKSRCSMRQRAYKFRPVRVVVFDSPKEGCAVYLDLKREEFERLHSEDRTIFTEQFLVGNEEVHVLICYDKDGQNVTLYVLKIKKESEIEDFTLHIAARLKGPREEFASLGQVYYNSCTASVSFVMFNAFGAPWLGQADRTGTMFCNFDFAFDNPDFSDKRLIIKIEEAGSQYKKNKHEIPALLAAELCKIGEEVAEHPPLKQQVSSGMVRRDDDDNCSSSPAAPKVITIHIVSAILASKSPFFHDLFSNHLGRPELTLELMNVHEEAPFLNLLRYMYGCWSILHSNISDAGDWIDLLIMAQRYQVKSCVKYCCKSLLGLMSMQTVPFYFYLASITNTEEAEEEVQHLIKESTKFIIKNWKRNNWPEAFRLSFKGLQALLLADDLEVDSEESVLEFFCRWAIEHYPNPEKRREFYHSHFDSLVRLPFLSIKTLEEILGCDVLDPDYKKETVFKALMYKAGGANISKYCSNMPRPRAYKFYPVRVVAFDSPKEGCIVYLDLKKEACDRLCSKDRRTLTYTEPFLLGNEEVQLELCYDKNGQRFQVGMLKIKDESKLDSLTMHVEARIKTTGEFTTLESSDVTRLTDFRGFLGSNIFPSSGESELFINGTLHLRVELVITKLAASMCRWY</sequence>
<name>A0A9Q0G3X3_9ROSI</name>
<dbReference type="SUPFAM" id="SSF54695">
    <property type="entry name" value="POZ domain"/>
    <property type="match status" value="2"/>
</dbReference>
<dbReference type="PROSITE" id="PS50097">
    <property type="entry name" value="BTB"/>
    <property type="match status" value="1"/>
</dbReference>
<protein>
    <recommendedName>
        <fullName evidence="3">BTB domain-containing protein</fullName>
    </recommendedName>
</protein>
<dbReference type="InterPro" id="IPR011333">
    <property type="entry name" value="SKP1/BTB/POZ_sf"/>
</dbReference>
<dbReference type="PANTHER" id="PTHR46336">
    <property type="entry name" value="OS02G0260700 PROTEIN"/>
    <property type="match status" value="1"/>
</dbReference>
<dbReference type="EMBL" id="JAKUCV010002650">
    <property type="protein sequence ID" value="KAJ4841895.1"/>
    <property type="molecule type" value="Genomic_DNA"/>
</dbReference>